<dbReference type="Proteomes" id="UP001174205">
    <property type="component" value="Unassembled WGS sequence"/>
</dbReference>
<dbReference type="Pfam" id="PF01643">
    <property type="entry name" value="Acyl-ACP_TE"/>
    <property type="match status" value="1"/>
</dbReference>
<proteinExistence type="predicted"/>
<dbReference type="InterPro" id="IPR049427">
    <property type="entry name" value="Acyl-ACP_TE_C"/>
</dbReference>
<keyword evidence="4" id="KW-1185">Reference proteome</keyword>
<dbReference type="InterPro" id="IPR029069">
    <property type="entry name" value="HotDog_dom_sf"/>
</dbReference>
<sequence>MQSEQPFKLHYRIGSADADYRSQCRPSALLEHMQLAADRDLAGMGVTVSQMLDQGLGWMLLTTDVTIIRPAQLEEEVSLQTWHKENKGVTWLRDYILTDREGTHLAVARTAWALVDLKKRRVVRPSALPFEVKSHPDVSLGEPPAKVTVPSELNLQEQYRLTVQYSSTDSNGHMNNARYADVCCDALTQDELAAGIIRLQISYHREIRMQEQMIVERSAVTDGAVWVRGRLVEENESVIFEAKLSLGILPLRPVTNQIIKLNTNK</sequence>
<protein>
    <submittedName>
        <fullName evidence="3">Thioesterase</fullName>
    </submittedName>
</protein>
<dbReference type="Gene3D" id="3.10.129.10">
    <property type="entry name" value="Hotdog Thioesterase"/>
    <property type="match status" value="2"/>
</dbReference>
<dbReference type="InterPro" id="IPR002864">
    <property type="entry name" value="Acyl-ACP_thioesterase_NHD"/>
</dbReference>
<gene>
    <name evidence="3" type="ORF">P5G61_18615</name>
</gene>
<dbReference type="CDD" id="cd00586">
    <property type="entry name" value="4HBT"/>
    <property type="match status" value="1"/>
</dbReference>
<accession>A0ABT8JDR8</accession>
<dbReference type="RefSeq" id="WP_301247870.1">
    <property type="nucleotide sequence ID" value="NZ_JAROCD010000009.1"/>
</dbReference>
<evidence type="ECO:0000313" key="4">
    <source>
        <dbReference type="Proteomes" id="UP001174205"/>
    </source>
</evidence>
<evidence type="ECO:0000313" key="3">
    <source>
        <dbReference type="EMBL" id="MDN4603258.1"/>
    </source>
</evidence>
<feature type="domain" description="Acyl-ACP thioesterase N-terminal hotdog" evidence="1">
    <location>
        <begin position="6"/>
        <end position="124"/>
    </location>
</feature>
<feature type="domain" description="Acyl-ACP thioesterase-like C-terminal" evidence="2">
    <location>
        <begin position="157"/>
        <end position="214"/>
    </location>
</feature>
<organism evidence="3 4">
    <name type="scientific">Paenibacillus vandeheii</name>
    <dbReference type="NCBI Taxonomy" id="3035917"/>
    <lineage>
        <taxon>Bacteria</taxon>
        <taxon>Bacillati</taxon>
        <taxon>Bacillota</taxon>
        <taxon>Bacilli</taxon>
        <taxon>Bacillales</taxon>
        <taxon>Paenibacillaceae</taxon>
        <taxon>Paenibacillus</taxon>
    </lineage>
</organism>
<dbReference type="Pfam" id="PF20791">
    <property type="entry name" value="Acyl-ACP_TE_C"/>
    <property type="match status" value="1"/>
</dbReference>
<name>A0ABT8JDR8_9BACL</name>
<comment type="caution">
    <text evidence="3">The sequence shown here is derived from an EMBL/GenBank/DDBJ whole genome shotgun (WGS) entry which is preliminary data.</text>
</comment>
<reference evidence="3" key="1">
    <citation type="submission" date="2023-03" db="EMBL/GenBank/DDBJ databases">
        <title>MT1 and MT2 Draft Genomes of Novel Species.</title>
        <authorList>
            <person name="Venkateswaran K."/>
        </authorList>
    </citation>
    <scope>NUCLEOTIDE SEQUENCE</scope>
    <source>
        <strain evidence="3">F6_3S_P_1C</strain>
    </source>
</reference>
<evidence type="ECO:0000259" key="2">
    <source>
        <dbReference type="Pfam" id="PF20791"/>
    </source>
</evidence>
<dbReference type="SUPFAM" id="SSF54637">
    <property type="entry name" value="Thioesterase/thiol ester dehydrase-isomerase"/>
    <property type="match status" value="2"/>
</dbReference>
<dbReference type="EMBL" id="JAROCD010000009">
    <property type="protein sequence ID" value="MDN4603258.1"/>
    <property type="molecule type" value="Genomic_DNA"/>
</dbReference>
<evidence type="ECO:0000259" key="1">
    <source>
        <dbReference type="Pfam" id="PF01643"/>
    </source>
</evidence>